<comment type="caution">
    <text evidence="2">The sequence shown here is derived from an EMBL/GenBank/DDBJ whole genome shotgun (WGS) entry which is preliminary data.</text>
</comment>
<evidence type="ECO:0000256" key="1">
    <source>
        <dbReference type="SAM" id="MobiDB-lite"/>
    </source>
</evidence>
<feature type="compositionally biased region" description="Basic and acidic residues" evidence="1">
    <location>
        <begin position="58"/>
        <end position="73"/>
    </location>
</feature>
<name>A0ABS5M8F5_9MICO</name>
<accession>A0ABS5M8F5</accession>
<protein>
    <submittedName>
        <fullName evidence="2">Uncharacterized protein</fullName>
    </submittedName>
</protein>
<dbReference type="Proteomes" id="UP000811492">
    <property type="component" value="Unassembled WGS sequence"/>
</dbReference>
<evidence type="ECO:0000313" key="3">
    <source>
        <dbReference type="Proteomes" id="UP000811492"/>
    </source>
</evidence>
<organism evidence="2 3">
    <name type="scientific">Leucobacter manosquensis</name>
    <dbReference type="NCBI Taxonomy" id="2810611"/>
    <lineage>
        <taxon>Bacteria</taxon>
        <taxon>Bacillati</taxon>
        <taxon>Actinomycetota</taxon>
        <taxon>Actinomycetes</taxon>
        <taxon>Micrococcales</taxon>
        <taxon>Microbacteriaceae</taxon>
        <taxon>Leucobacter</taxon>
    </lineage>
</organism>
<reference evidence="2 3" key="1">
    <citation type="submission" date="2021-02" db="EMBL/GenBank/DDBJ databases">
        <title>Draft genome and description of Leucobacter sp nov strain Marseille-Q4368.</title>
        <authorList>
            <person name="Boxberger M."/>
            <person name="La Scola B."/>
        </authorList>
    </citation>
    <scope>NUCLEOTIDE SEQUENCE [LARGE SCALE GENOMIC DNA]</scope>
    <source>
        <strain evidence="2 3">Marseille-Q4368</strain>
    </source>
</reference>
<sequence>MSANGGEPPRERRSRRASRPAAPGVDQHPSQHPLDGRAAEDLPEGWGEPGARGAGTRSARDEALSRDRPPHWG</sequence>
<keyword evidence="3" id="KW-1185">Reference proteome</keyword>
<gene>
    <name evidence="2" type="ORF">JSQ98_13760</name>
</gene>
<feature type="region of interest" description="Disordered" evidence="1">
    <location>
        <begin position="1"/>
        <end position="73"/>
    </location>
</feature>
<evidence type="ECO:0000313" key="2">
    <source>
        <dbReference type="EMBL" id="MBS3183251.1"/>
    </source>
</evidence>
<dbReference type="EMBL" id="JAFEVO010000001">
    <property type="protein sequence ID" value="MBS3183251.1"/>
    <property type="molecule type" value="Genomic_DNA"/>
</dbReference>
<proteinExistence type="predicted"/>